<evidence type="ECO:0000256" key="1">
    <source>
        <dbReference type="SAM" id="MobiDB-lite"/>
    </source>
</evidence>
<evidence type="ECO:0000313" key="2">
    <source>
        <dbReference type="EMBL" id="KZP05134.1"/>
    </source>
</evidence>
<organism evidence="2 3">
    <name type="scientific">Athelia psychrophila</name>
    <dbReference type="NCBI Taxonomy" id="1759441"/>
    <lineage>
        <taxon>Eukaryota</taxon>
        <taxon>Fungi</taxon>
        <taxon>Dikarya</taxon>
        <taxon>Basidiomycota</taxon>
        <taxon>Agaricomycotina</taxon>
        <taxon>Agaricomycetes</taxon>
        <taxon>Agaricomycetidae</taxon>
        <taxon>Atheliales</taxon>
        <taxon>Atheliaceae</taxon>
        <taxon>Athelia</taxon>
    </lineage>
</organism>
<dbReference type="OrthoDB" id="687730at2759"/>
<protein>
    <submittedName>
        <fullName evidence="2">Uncharacterized protein</fullName>
    </submittedName>
</protein>
<dbReference type="EMBL" id="KV417859">
    <property type="protein sequence ID" value="KZP05134.1"/>
    <property type="molecule type" value="Genomic_DNA"/>
</dbReference>
<accession>A0A167VL61</accession>
<dbReference type="STRING" id="436010.A0A167VL61"/>
<feature type="region of interest" description="Disordered" evidence="1">
    <location>
        <begin position="1"/>
        <end position="45"/>
    </location>
</feature>
<reference evidence="2 3" key="1">
    <citation type="journal article" date="2016" name="Mol. Biol. Evol.">
        <title>Comparative Genomics of Early-Diverging Mushroom-Forming Fungi Provides Insights into the Origins of Lignocellulose Decay Capabilities.</title>
        <authorList>
            <person name="Nagy L.G."/>
            <person name="Riley R."/>
            <person name="Tritt A."/>
            <person name="Adam C."/>
            <person name="Daum C."/>
            <person name="Floudas D."/>
            <person name="Sun H."/>
            <person name="Yadav J.S."/>
            <person name="Pangilinan J."/>
            <person name="Larsson K.H."/>
            <person name="Matsuura K."/>
            <person name="Barry K."/>
            <person name="Labutti K."/>
            <person name="Kuo R."/>
            <person name="Ohm R.A."/>
            <person name="Bhattacharya S.S."/>
            <person name="Shirouzu T."/>
            <person name="Yoshinaga Y."/>
            <person name="Martin F.M."/>
            <person name="Grigoriev I.V."/>
            <person name="Hibbett D.S."/>
        </authorList>
    </citation>
    <scope>NUCLEOTIDE SEQUENCE [LARGE SCALE GENOMIC DNA]</scope>
    <source>
        <strain evidence="2 3">CBS 109695</strain>
    </source>
</reference>
<keyword evidence="3" id="KW-1185">Reference proteome</keyword>
<sequence>MSDIHDTLGGFLPPHLPPYLQALPPVRPSPSQSSSPEPITPPPALNELQTQLHDTQSSFANHIAKVPALEGVIFAWTNLGDEELLVAA</sequence>
<gene>
    <name evidence="2" type="ORF">FIBSPDRAFT_967536</name>
</gene>
<evidence type="ECO:0000313" key="3">
    <source>
        <dbReference type="Proteomes" id="UP000076532"/>
    </source>
</evidence>
<name>A0A167VL61_9AGAM</name>
<proteinExistence type="predicted"/>
<dbReference type="Proteomes" id="UP000076532">
    <property type="component" value="Unassembled WGS sequence"/>
</dbReference>
<dbReference type="AlphaFoldDB" id="A0A167VL61"/>